<keyword evidence="5 9" id="KW-0028">Amino-acid biosynthesis</keyword>
<feature type="domain" description="N-(5'phosphoribosyl) anthranilate isomerase (PRAI)" evidence="10">
    <location>
        <begin position="6"/>
        <end position="211"/>
    </location>
</feature>
<comment type="similarity">
    <text evidence="9">Belongs to the TrpF family.</text>
</comment>
<evidence type="ECO:0000313" key="11">
    <source>
        <dbReference type="EMBL" id="MBB5699847.1"/>
    </source>
</evidence>
<comment type="pathway">
    <text evidence="2 9">Amino-acid biosynthesis; L-tryptophan biosynthesis; L-tryptophan from chorismate: step 3/5.</text>
</comment>
<dbReference type="InterPro" id="IPR011060">
    <property type="entry name" value="RibuloseP-bd_barrel"/>
</dbReference>
<dbReference type="Gene3D" id="3.20.20.70">
    <property type="entry name" value="Aldolase class I"/>
    <property type="match status" value="1"/>
</dbReference>
<dbReference type="GO" id="GO:0004640">
    <property type="term" value="F:phosphoribosylanthranilate isomerase activity"/>
    <property type="evidence" value="ECO:0007669"/>
    <property type="project" value="UniProtKB-UniRule"/>
</dbReference>
<evidence type="ECO:0000256" key="7">
    <source>
        <dbReference type="ARBA" id="ARBA00023141"/>
    </source>
</evidence>
<dbReference type="PANTHER" id="PTHR42894">
    <property type="entry name" value="N-(5'-PHOSPHORIBOSYL)ANTHRANILATE ISOMERASE"/>
    <property type="match status" value="1"/>
</dbReference>
<dbReference type="InterPro" id="IPR013785">
    <property type="entry name" value="Aldolase_TIM"/>
</dbReference>
<evidence type="ECO:0000256" key="9">
    <source>
        <dbReference type="HAMAP-Rule" id="MF_00135"/>
    </source>
</evidence>
<dbReference type="InterPro" id="IPR001240">
    <property type="entry name" value="PRAI_dom"/>
</dbReference>
<comment type="caution">
    <text evidence="11">The sequence shown here is derived from an EMBL/GenBank/DDBJ whole genome shotgun (WGS) entry which is preliminary data.</text>
</comment>
<evidence type="ECO:0000313" key="12">
    <source>
        <dbReference type="Proteomes" id="UP000557739"/>
    </source>
</evidence>
<dbReference type="PANTHER" id="PTHR42894:SF1">
    <property type="entry name" value="N-(5'-PHOSPHORIBOSYL)ANTHRANILATE ISOMERASE"/>
    <property type="match status" value="1"/>
</dbReference>
<dbReference type="GO" id="GO:0000162">
    <property type="term" value="P:L-tryptophan biosynthetic process"/>
    <property type="evidence" value="ECO:0007669"/>
    <property type="project" value="UniProtKB-UniRule"/>
</dbReference>
<evidence type="ECO:0000256" key="2">
    <source>
        <dbReference type="ARBA" id="ARBA00004664"/>
    </source>
</evidence>
<keyword evidence="12" id="KW-1185">Reference proteome</keyword>
<evidence type="ECO:0000256" key="3">
    <source>
        <dbReference type="ARBA" id="ARBA00012572"/>
    </source>
</evidence>
<dbReference type="AlphaFoldDB" id="A0A7W9ASX5"/>
<dbReference type="EC" id="5.3.1.24" evidence="3 9"/>
<reference evidence="11 12" key="1">
    <citation type="submission" date="2020-08" db="EMBL/GenBank/DDBJ databases">
        <title>Genomic Encyclopedia of Type Strains, Phase IV (KMG-IV): sequencing the most valuable type-strain genomes for metagenomic binning, comparative biology and taxonomic classification.</title>
        <authorList>
            <person name="Goeker M."/>
        </authorList>
    </citation>
    <scope>NUCLEOTIDE SEQUENCE [LARGE SCALE GENOMIC DNA]</scope>
    <source>
        <strain evidence="11 12">DSM 27244</strain>
    </source>
</reference>
<evidence type="ECO:0000256" key="6">
    <source>
        <dbReference type="ARBA" id="ARBA00022822"/>
    </source>
</evidence>
<evidence type="ECO:0000256" key="4">
    <source>
        <dbReference type="ARBA" id="ARBA00022272"/>
    </source>
</evidence>
<dbReference type="HAMAP" id="MF_00135">
    <property type="entry name" value="PRAI"/>
    <property type="match status" value="1"/>
</dbReference>
<dbReference type="RefSeq" id="WP_184030517.1">
    <property type="nucleotide sequence ID" value="NZ_JACIJJ010000006.1"/>
</dbReference>
<keyword evidence="7 9" id="KW-0057">Aromatic amino acid biosynthesis</keyword>
<dbReference type="InterPro" id="IPR044643">
    <property type="entry name" value="TrpF_fam"/>
</dbReference>
<dbReference type="UniPathway" id="UPA00035">
    <property type="reaction ID" value="UER00042"/>
</dbReference>
<dbReference type="Proteomes" id="UP000557739">
    <property type="component" value="Unassembled WGS sequence"/>
</dbReference>
<keyword evidence="6 9" id="KW-0822">Tryptophan biosynthesis</keyword>
<comment type="catalytic activity">
    <reaction evidence="1 9">
        <text>N-(5-phospho-beta-D-ribosyl)anthranilate = 1-(2-carboxyphenylamino)-1-deoxy-D-ribulose 5-phosphate</text>
        <dbReference type="Rhea" id="RHEA:21540"/>
        <dbReference type="ChEBI" id="CHEBI:18277"/>
        <dbReference type="ChEBI" id="CHEBI:58613"/>
        <dbReference type="EC" id="5.3.1.24"/>
    </reaction>
</comment>
<dbReference type="SUPFAM" id="SSF51366">
    <property type="entry name" value="Ribulose-phoshate binding barrel"/>
    <property type="match status" value="1"/>
</dbReference>
<name>A0A7W9ASX5_9SPHN</name>
<proteinExistence type="inferred from homology"/>
<dbReference type="CDD" id="cd00405">
    <property type="entry name" value="PRAI"/>
    <property type="match status" value="1"/>
</dbReference>
<evidence type="ECO:0000259" key="10">
    <source>
        <dbReference type="Pfam" id="PF00697"/>
    </source>
</evidence>
<evidence type="ECO:0000256" key="8">
    <source>
        <dbReference type="ARBA" id="ARBA00023235"/>
    </source>
</evidence>
<evidence type="ECO:0000256" key="5">
    <source>
        <dbReference type="ARBA" id="ARBA00022605"/>
    </source>
</evidence>
<organism evidence="11 12">
    <name type="scientific">Sphingomonas yantingensis</name>
    <dbReference type="NCBI Taxonomy" id="1241761"/>
    <lineage>
        <taxon>Bacteria</taxon>
        <taxon>Pseudomonadati</taxon>
        <taxon>Pseudomonadota</taxon>
        <taxon>Alphaproteobacteria</taxon>
        <taxon>Sphingomonadales</taxon>
        <taxon>Sphingomonadaceae</taxon>
        <taxon>Sphingomonas</taxon>
    </lineage>
</organism>
<protein>
    <recommendedName>
        <fullName evidence="4 9">N-(5'-phosphoribosyl)anthranilate isomerase</fullName>
        <shortName evidence="9">PRAI</shortName>
        <ecNumber evidence="3 9">5.3.1.24</ecNumber>
    </recommendedName>
</protein>
<dbReference type="Pfam" id="PF00697">
    <property type="entry name" value="PRAI"/>
    <property type="match status" value="1"/>
</dbReference>
<sequence>MRTRIKVCCIASPDEATMAIKAGADALGLVARMPSGPGPIPDTAIAEVTAFAPPPIATFLLTSETTAEAISAHVRATNPSTVQVVSHIEPVESERLAALEAHLRRVQVIHVEGPEALDLIPAYAPHVHAFLLDSGKPNAAIAELGGTGRAHDWAVSAAFVRATERPVFLAGGLSAANVADAIKRVRPYGLDLCSGVRTDGRLDPEKLAAFVLAVEQTDAVVTSRHPII</sequence>
<gene>
    <name evidence="9" type="primary">trpF</name>
    <name evidence="11" type="ORF">FHR19_003224</name>
</gene>
<accession>A0A7W9ASX5</accession>
<keyword evidence="8 9" id="KW-0413">Isomerase</keyword>
<evidence type="ECO:0000256" key="1">
    <source>
        <dbReference type="ARBA" id="ARBA00001164"/>
    </source>
</evidence>
<dbReference type="EMBL" id="JACIJJ010000006">
    <property type="protein sequence ID" value="MBB5699847.1"/>
    <property type="molecule type" value="Genomic_DNA"/>
</dbReference>